<evidence type="ECO:0000256" key="1">
    <source>
        <dbReference type="ARBA" id="ARBA00004613"/>
    </source>
</evidence>
<sequence>MISTIALLSLSVAVVLGHPPIHANIQEEIANLVNELDSKLTSKPMLKITKALDDMSVSAGEQVTLQCEVLSTPSAVIYWERNGVRVQGDKEINVKEKMLNMGNPVVESGIVSSILSIPCAQGQDSGEYRCVAFNGHSTGKSTAKIVVEGTSTCKSLRRSAPVISLWTDSRFEMEGNSATLVCRSSEFASHSWFFEGKEITADTEDYFIQGNGDLLIKNIAWEDMGTYTCVAANQYGEDKVETFLYPTKRKGN</sequence>
<dbReference type="Pfam" id="PF13927">
    <property type="entry name" value="Ig_3"/>
    <property type="match status" value="1"/>
</dbReference>
<evidence type="ECO:0000256" key="6">
    <source>
        <dbReference type="ARBA" id="ARBA00023319"/>
    </source>
</evidence>
<dbReference type="InterPro" id="IPR003598">
    <property type="entry name" value="Ig_sub2"/>
</dbReference>
<evidence type="ECO:0000313" key="9">
    <source>
        <dbReference type="EMBL" id="KAF1749364.1"/>
    </source>
</evidence>
<dbReference type="GO" id="GO:0005886">
    <property type="term" value="C:plasma membrane"/>
    <property type="evidence" value="ECO:0007669"/>
    <property type="project" value="TreeGrafter"/>
</dbReference>
<dbReference type="FunFam" id="2.60.40.10:FF:001749">
    <property type="entry name" value="Neural/ectodermal development factor IMP-L2"/>
    <property type="match status" value="1"/>
</dbReference>
<dbReference type="InterPro" id="IPR013783">
    <property type="entry name" value="Ig-like_fold"/>
</dbReference>
<keyword evidence="3 7" id="KW-0732">Signal</keyword>
<comment type="caution">
    <text evidence="9">The sequence shown here is derived from an EMBL/GenBank/DDBJ whole genome shotgun (WGS) entry which is preliminary data.</text>
</comment>
<dbReference type="InterPro" id="IPR013098">
    <property type="entry name" value="Ig_I-set"/>
</dbReference>
<dbReference type="GO" id="GO:0030424">
    <property type="term" value="C:axon"/>
    <property type="evidence" value="ECO:0007669"/>
    <property type="project" value="TreeGrafter"/>
</dbReference>
<dbReference type="Pfam" id="PF07679">
    <property type="entry name" value="I-set"/>
    <property type="match status" value="1"/>
</dbReference>
<evidence type="ECO:0000256" key="5">
    <source>
        <dbReference type="ARBA" id="ARBA00023157"/>
    </source>
</evidence>
<dbReference type="InterPro" id="IPR007110">
    <property type="entry name" value="Ig-like_dom"/>
</dbReference>
<dbReference type="FunFam" id="2.60.40.10:FF:002402">
    <property type="entry name" value="Zwei Ig domain protein zig-4"/>
    <property type="match status" value="1"/>
</dbReference>
<dbReference type="Proteomes" id="UP000483820">
    <property type="component" value="Chromosome X"/>
</dbReference>
<dbReference type="GO" id="GO:0098632">
    <property type="term" value="F:cell-cell adhesion mediator activity"/>
    <property type="evidence" value="ECO:0007669"/>
    <property type="project" value="TreeGrafter"/>
</dbReference>
<keyword evidence="4" id="KW-0677">Repeat</keyword>
<accession>A0A6A5G442</accession>
<protein>
    <recommendedName>
        <fullName evidence="8">Ig-like domain-containing protein</fullName>
    </recommendedName>
</protein>
<dbReference type="GO" id="GO:0005576">
    <property type="term" value="C:extracellular region"/>
    <property type="evidence" value="ECO:0007669"/>
    <property type="project" value="UniProtKB-SubCell"/>
</dbReference>
<reference evidence="9 10" key="1">
    <citation type="submission" date="2019-12" db="EMBL/GenBank/DDBJ databases">
        <title>Chromosome-level assembly of the Caenorhabditis remanei genome.</title>
        <authorList>
            <person name="Teterina A.A."/>
            <person name="Willis J.H."/>
            <person name="Phillips P.C."/>
        </authorList>
    </citation>
    <scope>NUCLEOTIDE SEQUENCE [LARGE SCALE GENOMIC DNA]</scope>
    <source>
        <strain evidence="9 10">PX506</strain>
        <tissue evidence="9">Whole organism</tissue>
    </source>
</reference>
<dbReference type="PANTHER" id="PTHR10075">
    <property type="entry name" value="BASIGIN RELATED"/>
    <property type="match status" value="1"/>
</dbReference>
<feature type="signal peptide" evidence="7">
    <location>
        <begin position="1"/>
        <end position="17"/>
    </location>
</feature>
<dbReference type="InterPro" id="IPR036179">
    <property type="entry name" value="Ig-like_dom_sf"/>
</dbReference>
<keyword evidence="6" id="KW-0393">Immunoglobulin domain</keyword>
<name>A0A6A5G442_CAERE</name>
<dbReference type="KEGG" id="crq:GCK72_025832"/>
<evidence type="ECO:0000313" key="10">
    <source>
        <dbReference type="Proteomes" id="UP000483820"/>
    </source>
</evidence>
<dbReference type="CTD" id="9817045"/>
<evidence type="ECO:0000256" key="2">
    <source>
        <dbReference type="ARBA" id="ARBA00022525"/>
    </source>
</evidence>
<evidence type="ECO:0000256" key="7">
    <source>
        <dbReference type="SAM" id="SignalP"/>
    </source>
</evidence>
<gene>
    <name evidence="9" type="ORF">GCK72_025832</name>
</gene>
<feature type="domain" description="Ig-like" evidence="8">
    <location>
        <begin position="44"/>
        <end position="146"/>
    </location>
</feature>
<organism evidence="9 10">
    <name type="scientific">Caenorhabditis remanei</name>
    <name type="common">Caenorhabditis vulgaris</name>
    <dbReference type="NCBI Taxonomy" id="31234"/>
    <lineage>
        <taxon>Eukaryota</taxon>
        <taxon>Metazoa</taxon>
        <taxon>Ecdysozoa</taxon>
        <taxon>Nematoda</taxon>
        <taxon>Chromadorea</taxon>
        <taxon>Rhabditida</taxon>
        <taxon>Rhabditina</taxon>
        <taxon>Rhabditomorpha</taxon>
        <taxon>Rhabditoidea</taxon>
        <taxon>Rhabditidae</taxon>
        <taxon>Peloderinae</taxon>
        <taxon>Caenorhabditis</taxon>
    </lineage>
</organism>
<keyword evidence="5" id="KW-1015">Disulfide bond</keyword>
<dbReference type="GO" id="GO:0007411">
    <property type="term" value="P:axon guidance"/>
    <property type="evidence" value="ECO:0007669"/>
    <property type="project" value="TreeGrafter"/>
</dbReference>
<dbReference type="EMBL" id="WUAV01000006">
    <property type="protein sequence ID" value="KAF1749364.1"/>
    <property type="molecule type" value="Genomic_DNA"/>
</dbReference>
<dbReference type="PROSITE" id="PS50835">
    <property type="entry name" value="IG_LIKE"/>
    <property type="match status" value="2"/>
</dbReference>
<proteinExistence type="predicted"/>
<dbReference type="InterPro" id="IPR003599">
    <property type="entry name" value="Ig_sub"/>
</dbReference>
<feature type="domain" description="Ig-like" evidence="8">
    <location>
        <begin position="161"/>
        <end position="241"/>
    </location>
</feature>
<comment type="subcellular location">
    <subcellularLocation>
        <location evidence="1">Secreted</location>
    </subcellularLocation>
</comment>
<evidence type="ECO:0000256" key="3">
    <source>
        <dbReference type="ARBA" id="ARBA00022729"/>
    </source>
</evidence>
<feature type="chain" id="PRO_5025437865" description="Ig-like domain-containing protein" evidence="7">
    <location>
        <begin position="18"/>
        <end position="252"/>
    </location>
</feature>
<dbReference type="SUPFAM" id="SSF48726">
    <property type="entry name" value="Immunoglobulin"/>
    <property type="match status" value="2"/>
</dbReference>
<dbReference type="GO" id="GO:0007156">
    <property type="term" value="P:homophilic cell adhesion via plasma membrane adhesion molecules"/>
    <property type="evidence" value="ECO:0007669"/>
    <property type="project" value="TreeGrafter"/>
</dbReference>
<dbReference type="PANTHER" id="PTHR10075:SF101">
    <property type="entry name" value="ZWEI IG DOMAIN PROTEIN ZIG-3"/>
    <property type="match status" value="1"/>
</dbReference>
<dbReference type="SMART" id="SM00409">
    <property type="entry name" value="IG"/>
    <property type="match status" value="2"/>
</dbReference>
<dbReference type="AlphaFoldDB" id="A0A6A5G442"/>
<evidence type="ECO:0000256" key="4">
    <source>
        <dbReference type="ARBA" id="ARBA00022737"/>
    </source>
</evidence>
<dbReference type="SMART" id="SM00408">
    <property type="entry name" value="IGc2"/>
    <property type="match status" value="2"/>
</dbReference>
<evidence type="ECO:0000259" key="8">
    <source>
        <dbReference type="PROSITE" id="PS50835"/>
    </source>
</evidence>
<dbReference type="GO" id="GO:0070593">
    <property type="term" value="P:dendrite self-avoidance"/>
    <property type="evidence" value="ECO:0007669"/>
    <property type="project" value="TreeGrafter"/>
</dbReference>
<dbReference type="GeneID" id="9817045"/>
<dbReference type="RefSeq" id="XP_003105607.2">
    <property type="nucleotide sequence ID" value="XM_003105559.2"/>
</dbReference>
<dbReference type="Gene3D" id="2.60.40.10">
    <property type="entry name" value="Immunoglobulins"/>
    <property type="match status" value="2"/>
</dbReference>
<keyword evidence="2" id="KW-0964">Secreted</keyword>